<reference evidence="3 4" key="1">
    <citation type="journal article" date="2016" name="Nat. Commun.">
        <title>Thousands of microbial genomes shed light on interconnected biogeochemical processes in an aquifer system.</title>
        <authorList>
            <person name="Anantharaman K."/>
            <person name="Brown C.T."/>
            <person name="Hug L.A."/>
            <person name="Sharon I."/>
            <person name="Castelle C.J."/>
            <person name="Probst A.J."/>
            <person name="Thomas B.C."/>
            <person name="Singh A."/>
            <person name="Wilkins M.J."/>
            <person name="Karaoz U."/>
            <person name="Brodie E.L."/>
            <person name="Williams K.H."/>
            <person name="Hubbard S.S."/>
            <person name="Banfield J.F."/>
        </authorList>
    </citation>
    <scope>NUCLEOTIDE SEQUENCE [LARGE SCALE GENOMIC DNA]</scope>
</reference>
<accession>A0A1F6SYU4</accession>
<name>A0A1F6SYU4_9PROT</name>
<dbReference type="AlphaFoldDB" id="A0A1F6SYU4"/>
<evidence type="ECO:0000256" key="1">
    <source>
        <dbReference type="SAM" id="SignalP"/>
    </source>
</evidence>
<dbReference type="InterPro" id="IPR021796">
    <property type="entry name" value="Tll0287-like_dom"/>
</dbReference>
<comment type="caution">
    <text evidence="3">The sequence shown here is derived from an EMBL/GenBank/DDBJ whole genome shotgun (WGS) entry which is preliminary data.</text>
</comment>
<organism evidence="3 4">
    <name type="scientific">Candidatus Muproteobacteria bacterium RBG_16_62_13</name>
    <dbReference type="NCBI Taxonomy" id="1817756"/>
    <lineage>
        <taxon>Bacteria</taxon>
        <taxon>Pseudomonadati</taxon>
        <taxon>Pseudomonadota</taxon>
        <taxon>Candidatus Muproteobacteria</taxon>
    </lineage>
</organism>
<dbReference type="EMBL" id="MFSQ01000131">
    <property type="protein sequence ID" value="OGI38112.1"/>
    <property type="molecule type" value="Genomic_DNA"/>
</dbReference>
<evidence type="ECO:0000313" key="4">
    <source>
        <dbReference type="Proteomes" id="UP000178379"/>
    </source>
</evidence>
<sequence>MQKTIVALILIGLAALPPAARSDDDLAQRAAASREAVKQTQAALQQELQAALKKGGPELAVHACSVRALAVAKEASQKQNMIIRRTSLKLRNLYDAPDKWEKKVLEDFERRVKQGESPAQMEHYEFVQTDSTKEFRYMKAITIPKGAPCLICHGENIDPVLLTKIKGRYPGDEATGFKEGDLRGAFSVRQRL</sequence>
<dbReference type="Pfam" id="PF11845">
    <property type="entry name" value="Tll0287-like"/>
    <property type="match status" value="1"/>
</dbReference>
<feature type="signal peptide" evidence="1">
    <location>
        <begin position="1"/>
        <end position="22"/>
    </location>
</feature>
<evidence type="ECO:0000259" key="2">
    <source>
        <dbReference type="Pfam" id="PF11845"/>
    </source>
</evidence>
<proteinExistence type="predicted"/>
<keyword evidence="1" id="KW-0732">Signal</keyword>
<feature type="domain" description="Tll0287-like" evidence="2">
    <location>
        <begin position="25"/>
        <end position="189"/>
    </location>
</feature>
<protein>
    <recommendedName>
        <fullName evidence="2">Tll0287-like domain-containing protein</fullName>
    </recommendedName>
</protein>
<dbReference type="Proteomes" id="UP000178379">
    <property type="component" value="Unassembled WGS sequence"/>
</dbReference>
<gene>
    <name evidence="3" type="ORF">A2140_09995</name>
</gene>
<dbReference type="STRING" id="1817756.A2140_09995"/>
<feature type="chain" id="PRO_5009526486" description="Tll0287-like domain-containing protein" evidence="1">
    <location>
        <begin position="23"/>
        <end position="192"/>
    </location>
</feature>
<evidence type="ECO:0000313" key="3">
    <source>
        <dbReference type="EMBL" id="OGI38112.1"/>
    </source>
</evidence>